<accession>A0A6U3VXK9</accession>
<proteinExistence type="predicted"/>
<feature type="compositionally biased region" description="Acidic residues" evidence="1">
    <location>
        <begin position="13"/>
        <end position="25"/>
    </location>
</feature>
<name>A0A6U3VXK9_9STRA</name>
<reference evidence="2" key="1">
    <citation type="submission" date="2021-01" db="EMBL/GenBank/DDBJ databases">
        <authorList>
            <person name="Corre E."/>
            <person name="Pelletier E."/>
            <person name="Niang G."/>
            <person name="Scheremetjew M."/>
            <person name="Finn R."/>
            <person name="Kale V."/>
            <person name="Holt S."/>
            <person name="Cochrane G."/>
            <person name="Meng A."/>
            <person name="Brown T."/>
            <person name="Cohen L."/>
        </authorList>
    </citation>
    <scope>NUCLEOTIDE SEQUENCE</scope>
    <source>
        <strain evidence="2">SM1012Den-03</strain>
    </source>
</reference>
<evidence type="ECO:0000256" key="1">
    <source>
        <dbReference type="SAM" id="MobiDB-lite"/>
    </source>
</evidence>
<dbReference type="EMBL" id="HBGZ01015818">
    <property type="protein sequence ID" value="CAD9603880.1"/>
    <property type="molecule type" value="Transcribed_RNA"/>
</dbReference>
<gene>
    <name evidence="2" type="ORF">SMAR0320_LOCUS11313</name>
</gene>
<sequence length="204" mass="22995">MSGKLMTEQQAYEQEESAAAGDEEKETPITSLSCSIPQDGMPFRRSSAPPVTECNVSQAAGRQTRCAPQHEDDCSPSQSADVPTSTSEHIKTRYTAPPKEAHTSTDLNRKDLMVFIQILLKYLDNNDRKLRVEVKKAVADCTKKNREGHPEYRLLVDSITNRLRLVVGDMHWSQLENLMEHYRKKYARAGTTRSSDSVHKFVAV</sequence>
<organism evidence="2">
    <name type="scientific">Skeletonema marinoi</name>
    <dbReference type="NCBI Taxonomy" id="267567"/>
    <lineage>
        <taxon>Eukaryota</taxon>
        <taxon>Sar</taxon>
        <taxon>Stramenopiles</taxon>
        <taxon>Ochrophyta</taxon>
        <taxon>Bacillariophyta</taxon>
        <taxon>Coscinodiscophyceae</taxon>
        <taxon>Thalassiosirophycidae</taxon>
        <taxon>Thalassiosirales</taxon>
        <taxon>Skeletonemataceae</taxon>
        <taxon>Skeletonema</taxon>
        <taxon>Skeletonema marinoi-dohrnii complex</taxon>
    </lineage>
</organism>
<feature type="compositionally biased region" description="Polar residues" evidence="1">
    <location>
        <begin position="75"/>
        <end position="87"/>
    </location>
</feature>
<evidence type="ECO:0000313" key="2">
    <source>
        <dbReference type="EMBL" id="CAD9603880.1"/>
    </source>
</evidence>
<dbReference type="AlphaFoldDB" id="A0A6U3VXK9"/>
<protein>
    <submittedName>
        <fullName evidence="2">Uncharacterized protein</fullName>
    </submittedName>
</protein>
<feature type="region of interest" description="Disordered" evidence="1">
    <location>
        <begin position="1"/>
        <end position="103"/>
    </location>
</feature>